<evidence type="ECO:0000313" key="4">
    <source>
        <dbReference type="Proteomes" id="UP000095751"/>
    </source>
</evidence>
<evidence type="ECO:0000256" key="1">
    <source>
        <dbReference type="SAM" id="MobiDB-lite"/>
    </source>
</evidence>
<dbReference type="EMBL" id="KV784355">
    <property type="protein sequence ID" value="OEU20083.1"/>
    <property type="molecule type" value="Genomic_DNA"/>
</dbReference>
<accession>A0A1E7FQL5</accession>
<organism evidence="3 4">
    <name type="scientific">Fragilariopsis cylindrus CCMP1102</name>
    <dbReference type="NCBI Taxonomy" id="635003"/>
    <lineage>
        <taxon>Eukaryota</taxon>
        <taxon>Sar</taxon>
        <taxon>Stramenopiles</taxon>
        <taxon>Ochrophyta</taxon>
        <taxon>Bacillariophyta</taxon>
        <taxon>Bacillariophyceae</taxon>
        <taxon>Bacillariophycidae</taxon>
        <taxon>Bacillariales</taxon>
        <taxon>Bacillariaceae</taxon>
        <taxon>Fragilariopsis</taxon>
    </lineage>
</organism>
<dbReference type="InParanoid" id="A0A1E7FQL5"/>
<sequence length="195" mass="20800">MNQSATPNWLQENEGDVAASGTATIDGLEDSESGNNDDNDGSSSSKKESSSRFSCSCAGRGLIIVSSLILLALFAYSASTQSNDIDGIYWIVYYSCCAAIPAVFLVYYMCCFPPIALYILTAAVAIWSIVYIVISSLKLKDTPTTGGATGAGDNANQTLRQEYIFELAGASIGLTSSLFHACMAKYCVKKNNKEE</sequence>
<evidence type="ECO:0000256" key="2">
    <source>
        <dbReference type="SAM" id="Phobius"/>
    </source>
</evidence>
<dbReference type="KEGG" id="fcy:FRACYDRAFT_260226"/>
<dbReference type="OrthoDB" id="53375at2759"/>
<keyword evidence="2" id="KW-0812">Transmembrane</keyword>
<feature type="compositionally biased region" description="Acidic residues" evidence="1">
    <location>
        <begin position="27"/>
        <end position="40"/>
    </location>
</feature>
<feature type="region of interest" description="Disordered" evidence="1">
    <location>
        <begin position="26"/>
        <end position="53"/>
    </location>
</feature>
<evidence type="ECO:0000313" key="3">
    <source>
        <dbReference type="EMBL" id="OEU20083.1"/>
    </source>
</evidence>
<keyword evidence="2" id="KW-0472">Membrane</keyword>
<protein>
    <recommendedName>
        <fullName evidence="5">Transmembrane protein</fullName>
    </recommendedName>
</protein>
<dbReference type="AlphaFoldDB" id="A0A1E7FQL5"/>
<feature type="transmembrane region" description="Helical" evidence="2">
    <location>
        <begin position="57"/>
        <end position="76"/>
    </location>
</feature>
<keyword evidence="4" id="KW-1185">Reference proteome</keyword>
<gene>
    <name evidence="3" type="ORF">FRACYDRAFT_260226</name>
</gene>
<proteinExistence type="predicted"/>
<dbReference type="Pfam" id="PF15071">
    <property type="entry name" value="TMEM220"/>
    <property type="match status" value="1"/>
</dbReference>
<dbReference type="InterPro" id="IPR029377">
    <property type="entry name" value="TMEM220"/>
</dbReference>
<feature type="transmembrane region" description="Helical" evidence="2">
    <location>
        <begin position="115"/>
        <end position="134"/>
    </location>
</feature>
<keyword evidence="2" id="KW-1133">Transmembrane helix</keyword>
<name>A0A1E7FQL5_9STRA</name>
<evidence type="ECO:0008006" key="5">
    <source>
        <dbReference type="Google" id="ProtNLM"/>
    </source>
</evidence>
<dbReference type="Proteomes" id="UP000095751">
    <property type="component" value="Unassembled WGS sequence"/>
</dbReference>
<reference evidence="3 4" key="1">
    <citation type="submission" date="2016-09" db="EMBL/GenBank/DDBJ databases">
        <title>Extensive genetic diversity and differential bi-allelic expression allows diatom success in the polar Southern Ocean.</title>
        <authorList>
            <consortium name="DOE Joint Genome Institute"/>
            <person name="Mock T."/>
            <person name="Otillar R.P."/>
            <person name="Strauss J."/>
            <person name="Dupont C."/>
            <person name="Frickenhaus S."/>
            <person name="Maumus F."/>
            <person name="Mcmullan M."/>
            <person name="Sanges R."/>
            <person name="Schmutz J."/>
            <person name="Toseland A."/>
            <person name="Valas R."/>
            <person name="Veluchamy A."/>
            <person name="Ward B.J."/>
            <person name="Allen A."/>
            <person name="Barry K."/>
            <person name="Falciatore A."/>
            <person name="Ferrante M."/>
            <person name="Fortunato A.E."/>
            <person name="Gloeckner G."/>
            <person name="Gruber A."/>
            <person name="Hipkin R."/>
            <person name="Janech M."/>
            <person name="Kroth P."/>
            <person name="Leese F."/>
            <person name="Lindquist E."/>
            <person name="Lyon B.R."/>
            <person name="Martin J."/>
            <person name="Mayer C."/>
            <person name="Parker M."/>
            <person name="Quesneville H."/>
            <person name="Raymond J."/>
            <person name="Uhlig C."/>
            <person name="Valentin K.U."/>
            <person name="Worden A.Z."/>
            <person name="Armbrust E.V."/>
            <person name="Bowler C."/>
            <person name="Green B."/>
            <person name="Moulton V."/>
            <person name="Van Oosterhout C."/>
            <person name="Grigoriev I."/>
        </authorList>
    </citation>
    <scope>NUCLEOTIDE SEQUENCE [LARGE SCALE GENOMIC DNA]</scope>
    <source>
        <strain evidence="3 4">CCMP1102</strain>
    </source>
</reference>
<feature type="transmembrane region" description="Helical" evidence="2">
    <location>
        <begin position="163"/>
        <end position="183"/>
    </location>
</feature>
<feature type="transmembrane region" description="Helical" evidence="2">
    <location>
        <begin position="88"/>
        <end position="108"/>
    </location>
</feature>